<accession>A0A1G7L3Y9</accession>
<dbReference type="EMBL" id="FNCE01000001">
    <property type="protein sequence ID" value="SDF44101.1"/>
    <property type="molecule type" value="Genomic_DNA"/>
</dbReference>
<dbReference type="GO" id="GO:0003700">
    <property type="term" value="F:DNA-binding transcription factor activity"/>
    <property type="evidence" value="ECO:0007669"/>
    <property type="project" value="InterPro"/>
</dbReference>
<organism evidence="3 4">
    <name type="scientific">Limimonas halophila</name>
    <dbReference type="NCBI Taxonomy" id="1082479"/>
    <lineage>
        <taxon>Bacteria</taxon>
        <taxon>Pseudomonadati</taxon>
        <taxon>Pseudomonadota</taxon>
        <taxon>Alphaproteobacteria</taxon>
        <taxon>Rhodospirillales</taxon>
        <taxon>Rhodovibrionaceae</taxon>
        <taxon>Limimonas</taxon>
    </lineage>
</organism>
<dbReference type="Proteomes" id="UP000199415">
    <property type="component" value="Unassembled WGS sequence"/>
</dbReference>
<dbReference type="InterPro" id="IPR000835">
    <property type="entry name" value="HTH_MarR-typ"/>
</dbReference>
<dbReference type="PANTHER" id="PTHR33164">
    <property type="entry name" value="TRANSCRIPTIONAL REGULATOR, MARR FAMILY"/>
    <property type="match status" value="1"/>
</dbReference>
<keyword evidence="4" id="KW-1185">Reference proteome</keyword>
<gene>
    <name evidence="3" type="ORF">SAMN05216241_101103</name>
</gene>
<dbReference type="Pfam" id="PF12802">
    <property type="entry name" value="MarR_2"/>
    <property type="match status" value="1"/>
</dbReference>
<dbReference type="InterPro" id="IPR039422">
    <property type="entry name" value="MarR/SlyA-like"/>
</dbReference>
<dbReference type="AlphaFoldDB" id="A0A1G7L3Y9"/>
<dbReference type="PANTHER" id="PTHR33164:SF89">
    <property type="entry name" value="MARR FAMILY REGULATORY PROTEIN"/>
    <property type="match status" value="1"/>
</dbReference>
<proteinExistence type="predicted"/>
<protein>
    <recommendedName>
        <fullName evidence="2">HTH marR-type domain-containing protein</fullName>
    </recommendedName>
</protein>
<dbReference type="GO" id="GO:0006950">
    <property type="term" value="P:response to stress"/>
    <property type="evidence" value="ECO:0007669"/>
    <property type="project" value="TreeGrafter"/>
</dbReference>
<dbReference type="OrthoDB" id="5522755at2"/>
<evidence type="ECO:0000256" key="1">
    <source>
        <dbReference type="SAM" id="MobiDB-lite"/>
    </source>
</evidence>
<evidence type="ECO:0000313" key="4">
    <source>
        <dbReference type="Proteomes" id="UP000199415"/>
    </source>
</evidence>
<dbReference type="SUPFAM" id="SSF46785">
    <property type="entry name" value="Winged helix' DNA-binding domain"/>
    <property type="match status" value="1"/>
</dbReference>
<evidence type="ECO:0000259" key="2">
    <source>
        <dbReference type="Pfam" id="PF12802"/>
    </source>
</evidence>
<feature type="domain" description="HTH marR-type" evidence="2">
    <location>
        <begin position="49"/>
        <end position="101"/>
    </location>
</feature>
<reference evidence="3 4" key="1">
    <citation type="submission" date="2016-10" db="EMBL/GenBank/DDBJ databases">
        <authorList>
            <person name="de Groot N.N."/>
        </authorList>
    </citation>
    <scope>NUCLEOTIDE SEQUENCE [LARGE SCALE GENOMIC DNA]</scope>
    <source>
        <strain evidence="3 4">DSM 25584</strain>
    </source>
</reference>
<dbReference type="Gene3D" id="1.10.10.10">
    <property type="entry name" value="Winged helix-like DNA-binding domain superfamily/Winged helix DNA-binding domain"/>
    <property type="match status" value="1"/>
</dbReference>
<feature type="region of interest" description="Disordered" evidence="1">
    <location>
        <begin position="1"/>
        <end position="25"/>
    </location>
</feature>
<evidence type="ECO:0000313" key="3">
    <source>
        <dbReference type="EMBL" id="SDF44101.1"/>
    </source>
</evidence>
<dbReference type="RefSeq" id="WP_143006097.1">
    <property type="nucleotide sequence ID" value="NZ_FNCE01000001.1"/>
</dbReference>
<sequence length="166" mass="18135">MGDPQENVGHAVNDEPGVATSEATSASGEDIAVTLEQLIRVHFSQSFRSGLKPAQWHALRYFATAEPEDRTVTAFARHRASTMGTASTTISTLVRKGYLARDYGRGVPRNRGLHITDAGRELLQQDPIQNLVNAINRLGDSERANLDTALHRLVADMVDSPDRETA</sequence>
<dbReference type="InterPro" id="IPR036390">
    <property type="entry name" value="WH_DNA-bd_sf"/>
</dbReference>
<name>A0A1G7L3Y9_9PROT</name>
<dbReference type="InterPro" id="IPR036388">
    <property type="entry name" value="WH-like_DNA-bd_sf"/>
</dbReference>